<reference evidence="6" key="1">
    <citation type="submission" date="2023-03" db="EMBL/GenBank/DDBJ databases">
        <title>Massive genome expansion in bonnet fungi (Mycena s.s.) driven by repeated elements and novel gene families across ecological guilds.</title>
        <authorList>
            <consortium name="Lawrence Berkeley National Laboratory"/>
            <person name="Harder C.B."/>
            <person name="Miyauchi S."/>
            <person name="Viragh M."/>
            <person name="Kuo A."/>
            <person name="Thoen E."/>
            <person name="Andreopoulos B."/>
            <person name="Lu D."/>
            <person name="Skrede I."/>
            <person name="Drula E."/>
            <person name="Henrissat B."/>
            <person name="Morin E."/>
            <person name="Kohler A."/>
            <person name="Barry K."/>
            <person name="LaButti K."/>
            <person name="Morin E."/>
            <person name="Salamov A."/>
            <person name="Lipzen A."/>
            <person name="Mereny Z."/>
            <person name="Hegedus B."/>
            <person name="Baldrian P."/>
            <person name="Stursova M."/>
            <person name="Weitz H."/>
            <person name="Taylor A."/>
            <person name="Grigoriev I.V."/>
            <person name="Nagy L.G."/>
            <person name="Martin F."/>
            <person name="Kauserud H."/>
        </authorList>
    </citation>
    <scope>NUCLEOTIDE SEQUENCE</scope>
    <source>
        <strain evidence="6">CBHHK067</strain>
    </source>
</reference>
<keyword evidence="7" id="KW-1185">Reference proteome</keyword>
<evidence type="ECO:0000256" key="1">
    <source>
        <dbReference type="ARBA" id="ARBA00005495"/>
    </source>
</evidence>
<name>A0AAD7DB61_MYCRO</name>
<comment type="caution">
    <text evidence="6">The sequence shown here is derived from an EMBL/GenBank/DDBJ whole genome shotgun (WGS) entry which is preliminary data.</text>
</comment>
<dbReference type="SUPFAM" id="SSF51316">
    <property type="entry name" value="Mss4-like"/>
    <property type="match status" value="1"/>
</dbReference>
<dbReference type="Proteomes" id="UP001221757">
    <property type="component" value="Unassembled WGS sequence"/>
</dbReference>
<dbReference type="InterPro" id="IPR011057">
    <property type="entry name" value="Mss4-like_sf"/>
</dbReference>
<evidence type="ECO:0000313" key="7">
    <source>
        <dbReference type="Proteomes" id="UP001221757"/>
    </source>
</evidence>
<dbReference type="PANTHER" id="PTHR33337:SF40">
    <property type="entry name" value="CENP-V_GFA DOMAIN-CONTAINING PROTEIN-RELATED"/>
    <property type="match status" value="1"/>
</dbReference>
<accession>A0AAD7DB61</accession>
<keyword evidence="3" id="KW-0862">Zinc</keyword>
<dbReference type="Pfam" id="PF04828">
    <property type="entry name" value="GFA"/>
    <property type="match status" value="1"/>
</dbReference>
<dbReference type="GO" id="GO:0046872">
    <property type="term" value="F:metal ion binding"/>
    <property type="evidence" value="ECO:0007669"/>
    <property type="project" value="UniProtKB-KW"/>
</dbReference>
<dbReference type="EMBL" id="JARKIE010000088">
    <property type="protein sequence ID" value="KAJ7687358.1"/>
    <property type="molecule type" value="Genomic_DNA"/>
</dbReference>
<evidence type="ECO:0000256" key="2">
    <source>
        <dbReference type="ARBA" id="ARBA00022723"/>
    </source>
</evidence>
<evidence type="ECO:0000256" key="4">
    <source>
        <dbReference type="ARBA" id="ARBA00023239"/>
    </source>
</evidence>
<dbReference type="PANTHER" id="PTHR33337">
    <property type="entry name" value="GFA DOMAIN-CONTAINING PROTEIN"/>
    <property type="match status" value="1"/>
</dbReference>
<comment type="similarity">
    <text evidence="1">Belongs to the Gfa family.</text>
</comment>
<keyword evidence="4" id="KW-0456">Lyase</keyword>
<dbReference type="GO" id="GO:0016846">
    <property type="term" value="F:carbon-sulfur lyase activity"/>
    <property type="evidence" value="ECO:0007669"/>
    <property type="project" value="InterPro"/>
</dbReference>
<feature type="domain" description="CENP-V/GFA" evidence="5">
    <location>
        <begin position="7"/>
        <end position="132"/>
    </location>
</feature>
<dbReference type="Gene3D" id="3.90.1590.10">
    <property type="entry name" value="glutathione-dependent formaldehyde- activating enzyme (gfa)"/>
    <property type="match status" value="1"/>
</dbReference>
<proteinExistence type="inferred from homology"/>
<dbReference type="InterPro" id="IPR006913">
    <property type="entry name" value="CENP-V/GFA"/>
</dbReference>
<protein>
    <recommendedName>
        <fullName evidence="5">CENP-V/GFA domain-containing protein</fullName>
    </recommendedName>
</protein>
<sequence>MSQSETRKGCCACGSLSFAVQGKPLFSLYCHCTPPFRVPERRVLLTSSGAVFVSTMHFTSSAFSWTHAQEIEPAVEQMEDYVLYRCKTCRSCAATQMSDTQNWAIRGTQLERDEAGKIINWEGVKPTGHIFYDTRVIDVADDLPKWEGHSGKSNRLS</sequence>
<keyword evidence="2" id="KW-0479">Metal-binding</keyword>
<gene>
    <name evidence="6" type="ORF">B0H17DRAFT_1069966</name>
</gene>
<evidence type="ECO:0000259" key="5">
    <source>
        <dbReference type="Pfam" id="PF04828"/>
    </source>
</evidence>
<organism evidence="6 7">
    <name type="scientific">Mycena rosella</name>
    <name type="common">Pink bonnet</name>
    <name type="synonym">Agaricus rosellus</name>
    <dbReference type="NCBI Taxonomy" id="1033263"/>
    <lineage>
        <taxon>Eukaryota</taxon>
        <taxon>Fungi</taxon>
        <taxon>Dikarya</taxon>
        <taxon>Basidiomycota</taxon>
        <taxon>Agaricomycotina</taxon>
        <taxon>Agaricomycetes</taxon>
        <taxon>Agaricomycetidae</taxon>
        <taxon>Agaricales</taxon>
        <taxon>Marasmiineae</taxon>
        <taxon>Mycenaceae</taxon>
        <taxon>Mycena</taxon>
    </lineage>
</organism>
<dbReference type="AlphaFoldDB" id="A0AAD7DB61"/>
<evidence type="ECO:0000256" key="3">
    <source>
        <dbReference type="ARBA" id="ARBA00022833"/>
    </source>
</evidence>
<evidence type="ECO:0000313" key="6">
    <source>
        <dbReference type="EMBL" id="KAJ7687358.1"/>
    </source>
</evidence>